<evidence type="ECO:0000256" key="4">
    <source>
        <dbReference type="PROSITE-ProRule" id="PRU00335"/>
    </source>
</evidence>
<dbReference type="InterPro" id="IPR009057">
    <property type="entry name" value="Homeodomain-like_sf"/>
</dbReference>
<evidence type="ECO:0000256" key="3">
    <source>
        <dbReference type="ARBA" id="ARBA00023163"/>
    </source>
</evidence>
<evidence type="ECO:0000313" key="7">
    <source>
        <dbReference type="Proteomes" id="UP000238312"/>
    </source>
</evidence>
<dbReference type="PANTHER" id="PTHR30055:SF234">
    <property type="entry name" value="HTH-TYPE TRANSCRIPTIONAL REGULATOR BETI"/>
    <property type="match status" value="1"/>
</dbReference>
<dbReference type="EMBL" id="PVNG01000012">
    <property type="protein sequence ID" value="PRX62589.1"/>
    <property type="molecule type" value="Genomic_DNA"/>
</dbReference>
<feature type="domain" description="HTH tetR-type" evidence="5">
    <location>
        <begin position="10"/>
        <end position="70"/>
    </location>
</feature>
<feature type="DNA-binding region" description="H-T-H motif" evidence="4">
    <location>
        <begin position="33"/>
        <end position="52"/>
    </location>
</feature>
<dbReference type="PANTHER" id="PTHR30055">
    <property type="entry name" value="HTH-TYPE TRANSCRIPTIONAL REGULATOR RUTR"/>
    <property type="match status" value="1"/>
</dbReference>
<organism evidence="6 7">
    <name type="scientific">Nonomuraea fuscirosea</name>
    <dbReference type="NCBI Taxonomy" id="1291556"/>
    <lineage>
        <taxon>Bacteria</taxon>
        <taxon>Bacillati</taxon>
        <taxon>Actinomycetota</taxon>
        <taxon>Actinomycetes</taxon>
        <taxon>Streptosporangiales</taxon>
        <taxon>Streptosporangiaceae</taxon>
        <taxon>Nonomuraea</taxon>
    </lineage>
</organism>
<dbReference type="InterPro" id="IPR023772">
    <property type="entry name" value="DNA-bd_HTH_TetR-type_CS"/>
</dbReference>
<name>A0A2T0MUW2_9ACTN</name>
<keyword evidence="1" id="KW-0805">Transcription regulation</keyword>
<dbReference type="RefSeq" id="WP_106244518.1">
    <property type="nucleotide sequence ID" value="NZ_JBFAIB010000022.1"/>
</dbReference>
<dbReference type="GO" id="GO:0000976">
    <property type="term" value="F:transcription cis-regulatory region binding"/>
    <property type="evidence" value="ECO:0007669"/>
    <property type="project" value="TreeGrafter"/>
</dbReference>
<reference evidence="6 7" key="1">
    <citation type="submission" date="2018-03" db="EMBL/GenBank/DDBJ databases">
        <title>Genomic Encyclopedia of Type Strains, Phase III (KMG-III): the genomes of soil and plant-associated and newly described type strains.</title>
        <authorList>
            <person name="Whitman W."/>
        </authorList>
    </citation>
    <scope>NUCLEOTIDE SEQUENCE [LARGE SCALE GENOMIC DNA]</scope>
    <source>
        <strain evidence="6 7">CGMCC 4.7104</strain>
    </source>
</reference>
<keyword evidence="7" id="KW-1185">Reference proteome</keyword>
<keyword evidence="3" id="KW-0804">Transcription</keyword>
<dbReference type="PROSITE" id="PS01081">
    <property type="entry name" value="HTH_TETR_1"/>
    <property type="match status" value="1"/>
</dbReference>
<evidence type="ECO:0000259" key="5">
    <source>
        <dbReference type="PROSITE" id="PS50977"/>
    </source>
</evidence>
<dbReference type="InterPro" id="IPR001647">
    <property type="entry name" value="HTH_TetR"/>
</dbReference>
<accession>A0A2T0MUW2</accession>
<dbReference type="Gene3D" id="1.10.357.10">
    <property type="entry name" value="Tetracycline Repressor, domain 2"/>
    <property type="match status" value="1"/>
</dbReference>
<keyword evidence="2 4" id="KW-0238">DNA-binding</keyword>
<dbReference type="Pfam" id="PF00440">
    <property type="entry name" value="TetR_N"/>
    <property type="match status" value="1"/>
</dbReference>
<protein>
    <submittedName>
        <fullName evidence="6">TetR family transcriptional regulator</fullName>
    </submittedName>
</protein>
<dbReference type="OrthoDB" id="3296001at2"/>
<dbReference type="SUPFAM" id="SSF46689">
    <property type="entry name" value="Homeodomain-like"/>
    <property type="match status" value="1"/>
</dbReference>
<dbReference type="AlphaFoldDB" id="A0A2T0MUW2"/>
<dbReference type="PRINTS" id="PR00455">
    <property type="entry name" value="HTHTETR"/>
</dbReference>
<dbReference type="GO" id="GO:0003700">
    <property type="term" value="F:DNA-binding transcription factor activity"/>
    <property type="evidence" value="ECO:0007669"/>
    <property type="project" value="TreeGrafter"/>
</dbReference>
<dbReference type="InterPro" id="IPR050109">
    <property type="entry name" value="HTH-type_TetR-like_transc_reg"/>
</dbReference>
<dbReference type="PROSITE" id="PS50977">
    <property type="entry name" value="HTH_TETR_2"/>
    <property type="match status" value="1"/>
</dbReference>
<evidence type="ECO:0000256" key="2">
    <source>
        <dbReference type="ARBA" id="ARBA00023125"/>
    </source>
</evidence>
<sequence>MAGLRERKKQRTRQALVQAAFQLFGERGFEETTLADIAAQAEISTRTFFSYFASKDDLIFHDTEERLETAARAVVRRTPEEPLIDVLRRLVDASVESALNQTLGKKEAAVRTRLILTEPSLQARGLHLLFDTQLRLARTLHGSFAGELSMVEAAAAIGALIGAVKLAVVADLQDDRSFDEILDTARRAAEIAISGLRSLA</sequence>
<evidence type="ECO:0000313" key="6">
    <source>
        <dbReference type="EMBL" id="PRX62589.1"/>
    </source>
</evidence>
<gene>
    <name evidence="6" type="ORF">B0I32_11283</name>
</gene>
<comment type="caution">
    <text evidence="6">The sequence shown here is derived from an EMBL/GenBank/DDBJ whole genome shotgun (WGS) entry which is preliminary data.</text>
</comment>
<evidence type="ECO:0000256" key="1">
    <source>
        <dbReference type="ARBA" id="ARBA00023015"/>
    </source>
</evidence>
<dbReference type="Proteomes" id="UP000238312">
    <property type="component" value="Unassembled WGS sequence"/>
</dbReference>
<proteinExistence type="predicted"/>